<sequence length="92" mass="10694">MHDGALVPNKRLLKRVRQIIEKPKDVDFSALQRLLESFGYECRQPRRGSSHYVFRKAGAAPITVPKKKPVNAVYVKQVIKLLDLEEWYEKNS</sequence>
<reference evidence="1 2" key="1">
    <citation type="journal article" date="2018" name="Genome Announc.">
        <title>Genome Sequence of Geothermobacter sp. HR-1 Iron Reducer from the Loihi Seamount.</title>
        <authorList>
            <person name="Smith H."/>
            <person name="Abuyen K."/>
            <person name="Tremblay J."/>
            <person name="Savalia P."/>
            <person name="Perez-Rodriguez I."/>
            <person name="Emerson D."/>
            <person name="Tully B."/>
            <person name="Amend J."/>
        </authorList>
    </citation>
    <scope>NUCLEOTIDE SEQUENCE [LARGE SCALE GENOMIC DNA]</scope>
    <source>
        <strain evidence="1 2">HR-1</strain>
    </source>
</reference>
<dbReference type="Proteomes" id="UP000236340">
    <property type="component" value="Unassembled WGS sequence"/>
</dbReference>
<evidence type="ECO:0000313" key="2">
    <source>
        <dbReference type="Proteomes" id="UP000236340"/>
    </source>
</evidence>
<proteinExistence type="predicted"/>
<comment type="caution">
    <text evidence="1">The sequence shown here is derived from an EMBL/GenBank/DDBJ whole genome shotgun (WGS) entry which is preliminary data.</text>
</comment>
<dbReference type="SUPFAM" id="SSF54786">
    <property type="entry name" value="YcfA/nrd intein domain"/>
    <property type="match status" value="1"/>
</dbReference>
<dbReference type="AlphaFoldDB" id="A0A2K2HCC4"/>
<protein>
    <submittedName>
        <fullName evidence="1">Toxin HicA</fullName>
    </submittedName>
</protein>
<name>A0A2K2HCC4_9BACT</name>
<dbReference type="EMBL" id="PPFX01000007">
    <property type="protein sequence ID" value="PNU20965.1"/>
    <property type="molecule type" value="Genomic_DNA"/>
</dbReference>
<evidence type="ECO:0000313" key="1">
    <source>
        <dbReference type="EMBL" id="PNU20965.1"/>
    </source>
</evidence>
<organism evidence="1 2">
    <name type="scientific">Geothermobacter hydrogeniphilus</name>
    <dbReference type="NCBI Taxonomy" id="1969733"/>
    <lineage>
        <taxon>Bacteria</taxon>
        <taxon>Pseudomonadati</taxon>
        <taxon>Thermodesulfobacteriota</taxon>
        <taxon>Desulfuromonadia</taxon>
        <taxon>Desulfuromonadales</taxon>
        <taxon>Geothermobacteraceae</taxon>
        <taxon>Geothermobacter</taxon>
    </lineage>
</organism>
<accession>A0A2K2HCC4</accession>
<gene>
    <name evidence="1" type="ORF">C2E25_04550</name>
</gene>